<dbReference type="InterPro" id="IPR036388">
    <property type="entry name" value="WH-like_DNA-bd_sf"/>
</dbReference>
<dbReference type="SUPFAM" id="SSF46785">
    <property type="entry name" value="Winged helix' DNA-binding domain"/>
    <property type="match status" value="2"/>
</dbReference>
<organism evidence="2 3">
    <name type="scientific">Elongatibacter sediminis</name>
    <dbReference type="NCBI Taxonomy" id="3119006"/>
    <lineage>
        <taxon>Bacteria</taxon>
        <taxon>Pseudomonadati</taxon>
        <taxon>Pseudomonadota</taxon>
        <taxon>Gammaproteobacteria</taxon>
        <taxon>Chromatiales</taxon>
        <taxon>Wenzhouxiangellaceae</taxon>
        <taxon>Elongatibacter</taxon>
    </lineage>
</organism>
<comment type="caution">
    <text evidence="2">The sequence shown here is derived from an EMBL/GenBank/DDBJ whole genome shotgun (WGS) entry which is preliminary data.</text>
</comment>
<evidence type="ECO:0000313" key="2">
    <source>
        <dbReference type="EMBL" id="MEJ8566008.1"/>
    </source>
</evidence>
<evidence type="ECO:0000256" key="1">
    <source>
        <dbReference type="HAMAP-Rule" id="MF_01584"/>
    </source>
</evidence>
<dbReference type="PANTHER" id="PTHR38768">
    <property type="entry name" value="UPF0502 PROTEIN YCEH"/>
    <property type="match status" value="1"/>
</dbReference>
<dbReference type="InterPro" id="IPR007432">
    <property type="entry name" value="DUF480"/>
</dbReference>
<name>A0AAW9RBF2_9GAMM</name>
<proteinExistence type="inferred from homology"/>
<gene>
    <name evidence="2" type="ORF">V3330_00110</name>
</gene>
<dbReference type="InterPro" id="IPR036390">
    <property type="entry name" value="WH_DNA-bd_sf"/>
</dbReference>
<dbReference type="RefSeq" id="WP_354693332.1">
    <property type="nucleotide sequence ID" value="NZ_JAZHOG010000001.1"/>
</dbReference>
<evidence type="ECO:0000313" key="3">
    <source>
        <dbReference type="Proteomes" id="UP001359886"/>
    </source>
</evidence>
<keyword evidence="3" id="KW-1185">Reference proteome</keyword>
<dbReference type="Proteomes" id="UP001359886">
    <property type="component" value="Unassembled WGS sequence"/>
</dbReference>
<comment type="similarity">
    <text evidence="1">Belongs to the UPF0502 family.</text>
</comment>
<dbReference type="PANTHER" id="PTHR38768:SF1">
    <property type="entry name" value="UPF0502 PROTEIN YCEH"/>
    <property type="match status" value="1"/>
</dbReference>
<reference evidence="2 3" key="1">
    <citation type="submission" date="2024-02" db="EMBL/GenBank/DDBJ databases">
        <title>A novel Wenzhouxiangellaceae bacterium, isolated from coastal sediments.</title>
        <authorList>
            <person name="Du Z.-J."/>
            <person name="Ye Y.-Q."/>
            <person name="Zhang X.-Y."/>
        </authorList>
    </citation>
    <scope>NUCLEOTIDE SEQUENCE [LARGE SCALE GENOMIC DNA]</scope>
    <source>
        <strain evidence="2 3">CH-27</strain>
    </source>
</reference>
<sequence>MNELSPIQVRVLGCLIEKAETTPDQYPLTLNALRTACNQKSSRLPVTNYTEGEVGHAVRELESLHLVREEWGSRVSRYSHEAGKAWNLHSPGLALLATLMLRGPQTIGELRNHAHRLHEFDDLDDVHHALERLQNHEPPMVTPLPRQSGQKEGRYAHLLCGEPDVPEAQAPVAAERPAATGSGLAGRVEALEAAVAALEDRLATLERGSDDSQNG</sequence>
<dbReference type="AlphaFoldDB" id="A0AAW9RBF2"/>
<accession>A0AAW9RBF2</accession>
<dbReference type="HAMAP" id="MF_01584">
    <property type="entry name" value="UPF0502"/>
    <property type="match status" value="1"/>
</dbReference>
<dbReference type="EMBL" id="JAZHOG010000001">
    <property type="protein sequence ID" value="MEJ8566008.1"/>
    <property type="molecule type" value="Genomic_DNA"/>
</dbReference>
<dbReference type="Pfam" id="PF04337">
    <property type="entry name" value="DUF480"/>
    <property type="match status" value="1"/>
</dbReference>
<dbReference type="Gene3D" id="1.10.10.10">
    <property type="entry name" value="Winged helix-like DNA-binding domain superfamily/Winged helix DNA-binding domain"/>
    <property type="match status" value="2"/>
</dbReference>
<protein>
    <submittedName>
        <fullName evidence="2">YceH family protein</fullName>
    </submittedName>
</protein>